<accession>A0A558AK02</accession>
<dbReference type="Proteomes" id="UP000318578">
    <property type="component" value="Unassembled WGS sequence"/>
</dbReference>
<evidence type="ECO:0000313" key="5">
    <source>
        <dbReference type="EMBL" id="TVT24592.1"/>
    </source>
</evidence>
<dbReference type="Pfam" id="PF03704">
    <property type="entry name" value="BTAD"/>
    <property type="match status" value="1"/>
</dbReference>
<dbReference type="InterPro" id="IPR011990">
    <property type="entry name" value="TPR-like_helical_dom_sf"/>
</dbReference>
<keyword evidence="2 3" id="KW-0238">DNA-binding</keyword>
<organism evidence="5 6">
    <name type="scientific">Amycolatopsis acidiphila</name>
    <dbReference type="NCBI Taxonomy" id="715473"/>
    <lineage>
        <taxon>Bacteria</taxon>
        <taxon>Bacillati</taxon>
        <taxon>Actinomycetota</taxon>
        <taxon>Actinomycetes</taxon>
        <taxon>Pseudonocardiales</taxon>
        <taxon>Pseudonocardiaceae</taxon>
        <taxon>Amycolatopsis</taxon>
    </lineage>
</organism>
<dbReference type="PANTHER" id="PTHR47691">
    <property type="entry name" value="REGULATOR-RELATED"/>
    <property type="match status" value="1"/>
</dbReference>
<name>A0A558AK02_9PSEU</name>
<dbReference type="SUPFAM" id="SSF46894">
    <property type="entry name" value="C-terminal effector domain of the bipartite response regulators"/>
    <property type="match status" value="1"/>
</dbReference>
<dbReference type="PANTHER" id="PTHR47691:SF3">
    <property type="entry name" value="HTH-TYPE TRANSCRIPTIONAL REGULATOR RV0890C-RELATED"/>
    <property type="match status" value="1"/>
</dbReference>
<dbReference type="RefSeq" id="WP_144635072.1">
    <property type="nucleotide sequence ID" value="NZ_BNAX01000009.1"/>
</dbReference>
<dbReference type="Pfam" id="PF00486">
    <property type="entry name" value="Trans_reg_C"/>
    <property type="match status" value="1"/>
</dbReference>
<dbReference type="SUPFAM" id="SSF48452">
    <property type="entry name" value="TPR-like"/>
    <property type="match status" value="3"/>
</dbReference>
<dbReference type="SMART" id="SM01043">
    <property type="entry name" value="BTAD"/>
    <property type="match status" value="1"/>
</dbReference>
<evidence type="ECO:0000256" key="1">
    <source>
        <dbReference type="ARBA" id="ARBA00005820"/>
    </source>
</evidence>
<dbReference type="CDD" id="cd15831">
    <property type="entry name" value="BTAD"/>
    <property type="match status" value="1"/>
</dbReference>
<evidence type="ECO:0000313" key="6">
    <source>
        <dbReference type="Proteomes" id="UP000318578"/>
    </source>
</evidence>
<dbReference type="InterPro" id="IPR016032">
    <property type="entry name" value="Sig_transdc_resp-reg_C-effctor"/>
</dbReference>
<gene>
    <name evidence="5" type="ORF">FNH06_06390</name>
</gene>
<dbReference type="InterPro" id="IPR005158">
    <property type="entry name" value="BTAD"/>
</dbReference>
<comment type="similarity">
    <text evidence="1">Belongs to the AfsR/DnrI/RedD regulatory family.</text>
</comment>
<proteinExistence type="inferred from homology"/>
<evidence type="ECO:0000256" key="2">
    <source>
        <dbReference type="ARBA" id="ARBA00023125"/>
    </source>
</evidence>
<feature type="domain" description="OmpR/PhoB-type" evidence="4">
    <location>
        <begin position="1"/>
        <end position="90"/>
    </location>
</feature>
<dbReference type="InterPro" id="IPR058852">
    <property type="entry name" value="HTH_77"/>
</dbReference>
<reference evidence="5 6" key="1">
    <citation type="submission" date="2019-07" db="EMBL/GenBank/DDBJ databases">
        <title>New species of Amycolatopsis and Streptomyces.</title>
        <authorList>
            <person name="Duangmal K."/>
            <person name="Teo W.F.A."/>
            <person name="Lipun K."/>
        </authorList>
    </citation>
    <scope>NUCLEOTIDE SEQUENCE [LARGE SCALE GENOMIC DNA]</scope>
    <source>
        <strain evidence="5 6">JCM 30562</strain>
    </source>
</reference>
<dbReference type="GO" id="GO:0000160">
    <property type="term" value="P:phosphorelay signal transduction system"/>
    <property type="evidence" value="ECO:0007669"/>
    <property type="project" value="InterPro"/>
</dbReference>
<dbReference type="GO" id="GO:0006355">
    <property type="term" value="P:regulation of DNA-templated transcription"/>
    <property type="evidence" value="ECO:0007669"/>
    <property type="project" value="InterPro"/>
</dbReference>
<dbReference type="InterPro" id="IPR027417">
    <property type="entry name" value="P-loop_NTPase"/>
</dbReference>
<dbReference type="OrthoDB" id="9812579at2"/>
<dbReference type="Gene3D" id="1.10.10.10">
    <property type="entry name" value="Winged helix-like DNA-binding domain superfamily/Winged helix DNA-binding domain"/>
    <property type="match status" value="1"/>
</dbReference>
<comment type="caution">
    <text evidence="5">The sequence shown here is derived from an EMBL/GenBank/DDBJ whole genome shotgun (WGS) entry which is preliminary data.</text>
</comment>
<dbReference type="SMART" id="SM00862">
    <property type="entry name" value="Trans_reg_C"/>
    <property type="match status" value="1"/>
</dbReference>
<evidence type="ECO:0000256" key="3">
    <source>
        <dbReference type="PROSITE-ProRule" id="PRU01091"/>
    </source>
</evidence>
<dbReference type="Pfam" id="PF25872">
    <property type="entry name" value="HTH_77"/>
    <property type="match status" value="1"/>
</dbReference>
<protein>
    <submittedName>
        <fullName evidence="5">AfsR/SARP family transcriptional regulator</fullName>
    </submittedName>
</protein>
<feature type="DNA-binding region" description="OmpR/PhoB-type" evidence="3">
    <location>
        <begin position="1"/>
        <end position="90"/>
    </location>
</feature>
<sequence length="994" mass="106657">MRFGILGPTLVRDADGNPLPVGGPRPRALLALLLLDAGRVVGTDRLIDGLYGDQPPKEAANALQAQVSRLRRKLGGDLVELRPAGYLLRADPDEVDVHRFTRLVREAGESLGEALALWRGPALADVDAPFAEPQRARLEELRVSAAEDHAEARLALGEATGLVDELRDLAQAYPLRERVHALLMRALSGAGRPAEALTVFEDVRRTLADELGADPAPVLAAAHMAVLRAEPVRAQRVPAQLTSFVGRDEELARIGELLAKARLVTLTGPGGAGKTRLAIEASGHDNGETPFVDLAPLRGGTEVPQAVLSALGLREAGLFAATGPAGPTDRIVSALTDRRMLLVFDNCEHVVEDAAALVHRLLASCPGLRVLATSREPLGITGEVLCPLPPLPPGPAVRLFTERAAAVAPDVALDDEVVQRICAALDGLPLAIELAAARLRTIPPAQLESRLGDRFRLLSRGSRTAAPRHQTLRAVVEWSWDLLSEPEQRLLRRLAVFTGGVTAGSAAAVSDVDAEELLTGLAEKSLLEASNGRFRMLDTIRAYSLERLDEAGERERFSRVHAAYFLDLATTADPRLRGADQLTWLARLTAEHANLQAAVHRAVDADPHLALRLVGALSTYWRLRGLLSEVQPLAARLLAALGTETPVGFEEEYVLTVLTAGPSEVEGQLRRAETIMNTLDAPIRLPQLVVAWALFTGPPVPGAPLTPLARRFAASEDPWFRALAHFSLSYLELLDGDPTAAEREFLVSLETFRSVGDRWGVAQVLDGLAALTELRGEHERSLALIDEAIELVGQLGAVEELAELWYRRADRLRTTDPATAAADYAKSEELARRAGVPATLAMAHLGLGELARQRGDLGEARRWCEQALGECVAGWQAANARSHVLTALGRISQAEGALDEARSRHREAIRIALDNQLRSDLVAATAGAAGLALLDGDSGWAAQLLGMAEALRGTPLSGDPDAARVRTQVGEPAVEAARRMTYAEVTAALREFAR</sequence>
<dbReference type="AlphaFoldDB" id="A0A558AK02"/>
<dbReference type="Gene3D" id="1.25.40.10">
    <property type="entry name" value="Tetratricopeptide repeat domain"/>
    <property type="match status" value="2"/>
</dbReference>
<dbReference type="GO" id="GO:0003677">
    <property type="term" value="F:DNA binding"/>
    <property type="evidence" value="ECO:0007669"/>
    <property type="project" value="UniProtKB-UniRule"/>
</dbReference>
<keyword evidence="6" id="KW-1185">Reference proteome</keyword>
<evidence type="ECO:0000259" key="4">
    <source>
        <dbReference type="PROSITE" id="PS51755"/>
    </source>
</evidence>
<dbReference type="EMBL" id="VJZA01000006">
    <property type="protein sequence ID" value="TVT24592.1"/>
    <property type="molecule type" value="Genomic_DNA"/>
</dbReference>
<dbReference type="SUPFAM" id="SSF52540">
    <property type="entry name" value="P-loop containing nucleoside triphosphate hydrolases"/>
    <property type="match status" value="1"/>
</dbReference>
<dbReference type="InterPro" id="IPR036388">
    <property type="entry name" value="WH-like_DNA-bd_sf"/>
</dbReference>
<dbReference type="PROSITE" id="PS51755">
    <property type="entry name" value="OMPR_PHOB"/>
    <property type="match status" value="1"/>
</dbReference>
<dbReference type="PRINTS" id="PR00364">
    <property type="entry name" value="DISEASERSIST"/>
</dbReference>
<dbReference type="InterPro" id="IPR001867">
    <property type="entry name" value="OmpR/PhoB-type_DNA-bd"/>
</dbReference>